<accession>A0ABU7ZBQ9</accession>
<gene>
    <name evidence="2" type="ORF">V6W77_00905</name>
</gene>
<evidence type="ECO:0000256" key="1">
    <source>
        <dbReference type="SAM" id="SignalP"/>
    </source>
</evidence>
<dbReference type="Pfam" id="PF07233">
    <property type="entry name" value="DUF1425"/>
    <property type="match status" value="1"/>
</dbReference>
<feature type="signal peptide" evidence="1">
    <location>
        <begin position="1"/>
        <end position="19"/>
    </location>
</feature>
<reference evidence="2" key="1">
    <citation type="submission" date="2023-12" db="EMBL/GenBank/DDBJ databases">
        <title>Mannheima indologenes sp. nov. proposed for Clade V organisms of Mannheimia.</title>
        <authorList>
            <person name="Christensen H."/>
        </authorList>
    </citation>
    <scope>NUCLEOTIDE SEQUENCE</scope>
    <source>
        <strain evidence="2">M14.4</strain>
    </source>
</reference>
<dbReference type="CDD" id="cd09030">
    <property type="entry name" value="DUF1425"/>
    <property type="match status" value="1"/>
</dbReference>
<dbReference type="Gene3D" id="2.60.40.3230">
    <property type="match status" value="1"/>
</dbReference>
<organism evidence="2 3">
    <name type="scientific">Mannheimia indoligenes</name>
    <dbReference type="NCBI Taxonomy" id="3103145"/>
    <lineage>
        <taxon>Bacteria</taxon>
        <taxon>Pseudomonadati</taxon>
        <taxon>Pseudomonadota</taxon>
        <taxon>Gammaproteobacteria</taxon>
        <taxon>Pasteurellales</taxon>
        <taxon>Pasteurellaceae</taxon>
        <taxon>Mannheimia</taxon>
    </lineage>
</organism>
<sequence length="123" mass="13982">MRLSYFTFAIFSLFLTACASKPVSYLPTGSKPIVNIEENIAQKVELDTNGKTFSATNLTDFPLNVIYKLFWYDKDGVTQSPNGISESSGWQPLWLQPKQKQTVALIKPTEESHNYRLYLRGAR</sequence>
<protein>
    <submittedName>
        <fullName evidence="2">YcfL family protein</fullName>
    </submittedName>
</protein>
<dbReference type="Proteomes" id="UP001432017">
    <property type="component" value="Unassembled WGS sequence"/>
</dbReference>
<proteinExistence type="predicted"/>
<feature type="chain" id="PRO_5046080822" evidence="1">
    <location>
        <begin position="20"/>
        <end position="123"/>
    </location>
</feature>
<dbReference type="EMBL" id="JBAJJM010000001">
    <property type="protein sequence ID" value="MEG9474831.1"/>
    <property type="molecule type" value="Genomic_DNA"/>
</dbReference>
<dbReference type="RefSeq" id="WP_334253510.1">
    <property type="nucleotide sequence ID" value="NZ_JBAJJM010000001.1"/>
</dbReference>
<comment type="caution">
    <text evidence="2">The sequence shown here is derived from an EMBL/GenBank/DDBJ whole genome shotgun (WGS) entry which is preliminary data.</text>
</comment>
<evidence type="ECO:0000313" key="3">
    <source>
        <dbReference type="Proteomes" id="UP001432017"/>
    </source>
</evidence>
<dbReference type="PROSITE" id="PS51257">
    <property type="entry name" value="PROKAR_LIPOPROTEIN"/>
    <property type="match status" value="1"/>
</dbReference>
<keyword evidence="3" id="KW-1185">Reference proteome</keyword>
<evidence type="ECO:0000313" key="2">
    <source>
        <dbReference type="EMBL" id="MEG9474831.1"/>
    </source>
</evidence>
<name>A0ABU7ZBQ9_9PAST</name>
<dbReference type="InterPro" id="IPR038483">
    <property type="entry name" value="YcfL-like_sf"/>
</dbReference>
<keyword evidence="1" id="KW-0732">Signal</keyword>
<dbReference type="InterPro" id="IPR010824">
    <property type="entry name" value="DUF1425"/>
</dbReference>